<keyword evidence="2" id="KW-1185">Reference proteome</keyword>
<dbReference type="Proteomes" id="UP000789901">
    <property type="component" value="Unassembled WGS sequence"/>
</dbReference>
<sequence>LLLVGNRRGNYYVALKILDNSEKTMDGVNSHKPLHQYLGITQHPQTKDYITDNDNSYGI</sequence>
<name>A0ABN7UWZ6_GIGMA</name>
<proteinExistence type="predicted"/>
<accession>A0ABN7UWZ6</accession>
<reference evidence="1 2" key="1">
    <citation type="submission" date="2021-06" db="EMBL/GenBank/DDBJ databases">
        <authorList>
            <person name="Kallberg Y."/>
            <person name="Tangrot J."/>
            <person name="Rosling A."/>
        </authorList>
    </citation>
    <scope>NUCLEOTIDE SEQUENCE [LARGE SCALE GENOMIC DNA]</scope>
    <source>
        <strain evidence="1 2">120-4 pot B 10/14</strain>
    </source>
</reference>
<protein>
    <submittedName>
        <fullName evidence="1">23511_t:CDS:1</fullName>
    </submittedName>
</protein>
<comment type="caution">
    <text evidence="1">The sequence shown here is derived from an EMBL/GenBank/DDBJ whole genome shotgun (WGS) entry which is preliminary data.</text>
</comment>
<organism evidence="1 2">
    <name type="scientific">Gigaspora margarita</name>
    <dbReference type="NCBI Taxonomy" id="4874"/>
    <lineage>
        <taxon>Eukaryota</taxon>
        <taxon>Fungi</taxon>
        <taxon>Fungi incertae sedis</taxon>
        <taxon>Mucoromycota</taxon>
        <taxon>Glomeromycotina</taxon>
        <taxon>Glomeromycetes</taxon>
        <taxon>Diversisporales</taxon>
        <taxon>Gigasporaceae</taxon>
        <taxon>Gigaspora</taxon>
    </lineage>
</organism>
<dbReference type="EMBL" id="CAJVQB010006551">
    <property type="protein sequence ID" value="CAG8687200.1"/>
    <property type="molecule type" value="Genomic_DNA"/>
</dbReference>
<evidence type="ECO:0000313" key="2">
    <source>
        <dbReference type="Proteomes" id="UP000789901"/>
    </source>
</evidence>
<evidence type="ECO:0000313" key="1">
    <source>
        <dbReference type="EMBL" id="CAG8687200.1"/>
    </source>
</evidence>
<feature type="non-terminal residue" evidence="1">
    <location>
        <position position="1"/>
    </location>
</feature>
<gene>
    <name evidence="1" type="ORF">GMARGA_LOCUS11277</name>
</gene>